<dbReference type="Proteomes" id="UP000245942">
    <property type="component" value="Unassembled WGS sequence"/>
</dbReference>
<feature type="compositionally biased region" description="Low complexity" evidence="1">
    <location>
        <begin position="92"/>
        <end position="104"/>
    </location>
</feature>
<evidence type="ECO:0000256" key="2">
    <source>
        <dbReference type="SAM" id="Phobius"/>
    </source>
</evidence>
<evidence type="ECO:0000313" key="3">
    <source>
        <dbReference type="EMBL" id="PWN19612.1"/>
    </source>
</evidence>
<feature type="region of interest" description="Disordered" evidence="1">
    <location>
        <begin position="180"/>
        <end position="207"/>
    </location>
</feature>
<sequence length="207" mass="22032">MPALQRRAGALSGVTQSASDGVQAGYDSVKALSLSRGQIAAVVVAIVLVLGLTILALWYLCIRQTRKRKLRRSKGAQFGSEGPSMRMEETSGARGSSQQRSRPAAKADFVPYDFTKVGRGSGRASGYGDYSQVQGSSGGRGGDRGQRIYEEQGDDASLMSESTLMGDGPTVPLVAAAGADVDSNDWTRGHRQSVRFSRQHYPSQGRS</sequence>
<keyword evidence="4" id="KW-1185">Reference proteome</keyword>
<name>A0A316U2S1_9BASI</name>
<evidence type="ECO:0000256" key="1">
    <source>
        <dbReference type="SAM" id="MobiDB-lite"/>
    </source>
</evidence>
<dbReference type="GeneID" id="37014541"/>
<accession>A0A316U2S1</accession>
<feature type="region of interest" description="Disordered" evidence="1">
    <location>
        <begin position="121"/>
        <end position="147"/>
    </location>
</feature>
<dbReference type="AlphaFoldDB" id="A0A316U2S1"/>
<organism evidence="3 4">
    <name type="scientific">Pseudomicrostroma glucosiphilum</name>
    <dbReference type="NCBI Taxonomy" id="1684307"/>
    <lineage>
        <taxon>Eukaryota</taxon>
        <taxon>Fungi</taxon>
        <taxon>Dikarya</taxon>
        <taxon>Basidiomycota</taxon>
        <taxon>Ustilaginomycotina</taxon>
        <taxon>Exobasidiomycetes</taxon>
        <taxon>Microstromatales</taxon>
        <taxon>Microstromatales incertae sedis</taxon>
        <taxon>Pseudomicrostroma</taxon>
    </lineage>
</organism>
<protein>
    <submittedName>
        <fullName evidence="3">Uncharacterized protein</fullName>
    </submittedName>
</protein>
<feature type="transmembrane region" description="Helical" evidence="2">
    <location>
        <begin position="39"/>
        <end position="62"/>
    </location>
</feature>
<dbReference type="EMBL" id="KZ819330">
    <property type="protein sequence ID" value="PWN19612.1"/>
    <property type="molecule type" value="Genomic_DNA"/>
</dbReference>
<feature type="region of interest" description="Disordered" evidence="1">
    <location>
        <begin position="71"/>
        <end position="105"/>
    </location>
</feature>
<gene>
    <name evidence="3" type="ORF">BCV69DRAFT_283724</name>
</gene>
<dbReference type="RefSeq" id="XP_025346772.1">
    <property type="nucleotide sequence ID" value="XM_025492807.1"/>
</dbReference>
<evidence type="ECO:0000313" key="4">
    <source>
        <dbReference type="Proteomes" id="UP000245942"/>
    </source>
</evidence>
<keyword evidence="2" id="KW-1133">Transmembrane helix</keyword>
<reference evidence="3 4" key="1">
    <citation type="journal article" date="2018" name="Mol. Biol. Evol.">
        <title>Broad Genomic Sampling Reveals a Smut Pathogenic Ancestry of the Fungal Clade Ustilaginomycotina.</title>
        <authorList>
            <person name="Kijpornyongpan T."/>
            <person name="Mondo S.J."/>
            <person name="Barry K."/>
            <person name="Sandor L."/>
            <person name="Lee J."/>
            <person name="Lipzen A."/>
            <person name="Pangilinan J."/>
            <person name="LaButti K."/>
            <person name="Hainaut M."/>
            <person name="Henrissat B."/>
            <person name="Grigoriev I.V."/>
            <person name="Spatafora J.W."/>
            <person name="Aime M.C."/>
        </authorList>
    </citation>
    <scope>NUCLEOTIDE SEQUENCE [LARGE SCALE GENOMIC DNA]</scope>
    <source>
        <strain evidence="3 4">MCA 4718</strain>
    </source>
</reference>
<feature type="compositionally biased region" description="Polar residues" evidence="1">
    <location>
        <begin position="194"/>
        <end position="207"/>
    </location>
</feature>
<keyword evidence="2" id="KW-0472">Membrane</keyword>
<keyword evidence="2" id="KW-0812">Transmembrane</keyword>
<proteinExistence type="predicted"/>